<feature type="region of interest" description="Disordered" evidence="1">
    <location>
        <begin position="1"/>
        <end position="46"/>
    </location>
</feature>
<organism evidence="2 3">
    <name type="scientific">Chelonia mydas</name>
    <name type="common">Green sea-turtle</name>
    <name type="synonym">Chelonia agassizi</name>
    <dbReference type="NCBI Taxonomy" id="8469"/>
    <lineage>
        <taxon>Eukaryota</taxon>
        <taxon>Metazoa</taxon>
        <taxon>Chordata</taxon>
        <taxon>Craniata</taxon>
        <taxon>Vertebrata</taxon>
        <taxon>Euteleostomi</taxon>
        <taxon>Archelosauria</taxon>
        <taxon>Testudinata</taxon>
        <taxon>Testudines</taxon>
        <taxon>Cryptodira</taxon>
        <taxon>Durocryptodira</taxon>
        <taxon>Americhelydia</taxon>
        <taxon>Chelonioidea</taxon>
        <taxon>Cheloniidae</taxon>
        <taxon>Chelonia</taxon>
    </lineage>
</organism>
<name>M7BB71_CHEMY</name>
<evidence type="ECO:0000256" key="1">
    <source>
        <dbReference type="SAM" id="MobiDB-lite"/>
    </source>
</evidence>
<gene>
    <name evidence="2" type="ORF">UY3_07639</name>
</gene>
<sequence>MEPDPMPMSAITVVDPVTETRQSQSQNRNQRNNQHHNHCQQYLQPQHQWAPPNLHWQQQITRHKRLSRSLNPNIVHQFKVVHSQWKQPHTLHCFQRDQAQIHNPMRN</sequence>
<evidence type="ECO:0000313" key="2">
    <source>
        <dbReference type="EMBL" id="EMP35206.1"/>
    </source>
</evidence>
<protein>
    <submittedName>
        <fullName evidence="2">Uncharacterized protein</fullName>
    </submittedName>
</protein>
<dbReference type="Proteomes" id="UP000031443">
    <property type="component" value="Unassembled WGS sequence"/>
</dbReference>
<dbReference type="EMBL" id="KB529245">
    <property type="protein sequence ID" value="EMP35206.1"/>
    <property type="molecule type" value="Genomic_DNA"/>
</dbReference>
<evidence type="ECO:0000313" key="3">
    <source>
        <dbReference type="Proteomes" id="UP000031443"/>
    </source>
</evidence>
<dbReference type="AlphaFoldDB" id="M7BB71"/>
<keyword evidence="3" id="KW-1185">Reference proteome</keyword>
<proteinExistence type="predicted"/>
<accession>M7BB71</accession>
<reference evidence="3" key="1">
    <citation type="journal article" date="2013" name="Nat. Genet.">
        <title>The draft genomes of soft-shell turtle and green sea turtle yield insights into the development and evolution of the turtle-specific body plan.</title>
        <authorList>
            <person name="Wang Z."/>
            <person name="Pascual-Anaya J."/>
            <person name="Zadissa A."/>
            <person name="Li W."/>
            <person name="Niimura Y."/>
            <person name="Huang Z."/>
            <person name="Li C."/>
            <person name="White S."/>
            <person name="Xiong Z."/>
            <person name="Fang D."/>
            <person name="Wang B."/>
            <person name="Ming Y."/>
            <person name="Chen Y."/>
            <person name="Zheng Y."/>
            <person name="Kuraku S."/>
            <person name="Pignatelli M."/>
            <person name="Herrero J."/>
            <person name="Beal K."/>
            <person name="Nozawa M."/>
            <person name="Li Q."/>
            <person name="Wang J."/>
            <person name="Zhang H."/>
            <person name="Yu L."/>
            <person name="Shigenobu S."/>
            <person name="Wang J."/>
            <person name="Liu J."/>
            <person name="Flicek P."/>
            <person name="Searle S."/>
            <person name="Wang J."/>
            <person name="Kuratani S."/>
            <person name="Yin Y."/>
            <person name="Aken B."/>
            <person name="Zhang G."/>
            <person name="Irie N."/>
        </authorList>
    </citation>
    <scope>NUCLEOTIDE SEQUENCE [LARGE SCALE GENOMIC DNA]</scope>
</reference>
<feature type="compositionally biased region" description="Low complexity" evidence="1">
    <location>
        <begin position="21"/>
        <end position="32"/>
    </location>
</feature>